<evidence type="ECO:0000313" key="4">
    <source>
        <dbReference type="Proteomes" id="UP000449710"/>
    </source>
</evidence>
<dbReference type="InterPro" id="IPR001638">
    <property type="entry name" value="Solute-binding_3/MltF_N"/>
</dbReference>
<comment type="caution">
    <text evidence="3">The sequence shown here is derived from an EMBL/GenBank/DDBJ whole genome shotgun (WGS) entry which is preliminary data.</text>
</comment>
<dbReference type="AlphaFoldDB" id="A0AA44BDF5"/>
<keyword evidence="4" id="KW-1185">Reference proteome</keyword>
<organism evidence="3 4">
    <name type="scientific">Isachenkonia alkalipeptolytica</name>
    <dbReference type="NCBI Taxonomy" id="2565777"/>
    <lineage>
        <taxon>Bacteria</taxon>
        <taxon>Bacillati</taxon>
        <taxon>Bacillota</taxon>
        <taxon>Clostridia</taxon>
        <taxon>Eubacteriales</taxon>
        <taxon>Clostridiaceae</taxon>
        <taxon>Isachenkonia</taxon>
    </lineage>
</organism>
<reference evidence="3 4" key="1">
    <citation type="submission" date="2019-04" db="EMBL/GenBank/DDBJ databases">
        <title>Isachenkonia alkalipeptolytica gen. nov. sp. nov. a new anaerobic, alkiliphilic organothrophic bacterium capable to reduce synthesized ferrihydrite isolated from a soda lake.</title>
        <authorList>
            <person name="Toshchakov S.V."/>
            <person name="Zavarzina D.G."/>
            <person name="Zhilina T.N."/>
            <person name="Kostrikina N.A."/>
            <person name="Kublanov I.V."/>
        </authorList>
    </citation>
    <scope>NUCLEOTIDE SEQUENCE [LARGE SCALE GENOMIC DNA]</scope>
    <source>
        <strain evidence="3 4">Z-1701</strain>
    </source>
</reference>
<dbReference type="PROSITE" id="PS51257">
    <property type="entry name" value="PROKAR_LIPOPROTEIN"/>
    <property type="match status" value="1"/>
</dbReference>
<dbReference type="Proteomes" id="UP000449710">
    <property type="component" value="Unassembled WGS sequence"/>
</dbReference>
<accession>A0AA44BDF5</accession>
<dbReference type="EMBL" id="SUMG01000007">
    <property type="protein sequence ID" value="NBG88274.1"/>
    <property type="molecule type" value="Genomic_DNA"/>
</dbReference>
<name>A0AA44BDF5_9CLOT</name>
<dbReference type="Pfam" id="PF00497">
    <property type="entry name" value="SBP_bac_3"/>
    <property type="match status" value="1"/>
</dbReference>
<dbReference type="SMART" id="SM00062">
    <property type="entry name" value="PBPb"/>
    <property type="match status" value="1"/>
</dbReference>
<dbReference type="RefSeq" id="WP_160720668.1">
    <property type="nucleotide sequence ID" value="NZ_SUMG01000007.1"/>
</dbReference>
<evidence type="ECO:0000313" key="3">
    <source>
        <dbReference type="EMBL" id="NBG88274.1"/>
    </source>
</evidence>
<evidence type="ECO:0000256" key="1">
    <source>
        <dbReference type="ARBA" id="ARBA00022729"/>
    </source>
</evidence>
<keyword evidence="1" id="KW-0732">Signal</keyword>
<gene>
    <name evidence="3" type="ORF">ISALK_07145</name>
</gene>
<evidence type="ECO:0000259" key="2">
    <source>
        <dbReference type="SMART" id="SM00062"/>
    </source>
</evidence>
<feature type="domain" description="Solute-binding protein family 3/N-terminal" evidence="2">
    <location>
        <begin position="55"/>
        <end position="275"/>
    </location>
</feature>
<dbReference type="PANTHER" id="PTHR35936:SF19">
    <property type="entry name" value="AMINO-ACID-BINDING PROTEIN YXEM-RELATED"/>
    <property type="match status" value="1"/>
</dbReference>
<dbReference type="PANTHER" id="PTHR35936">
    <property type="entry name" value="MEMBRANE-BOUND LYTIC MUREIN TRANSGLYCOSYLASE F"/>
    <property type="match status" value="1"/>
</dbReference>
<proteinExistence type="predicted"/>
<protein>
    <submittedName>
        <fullName evidence="3">Transporter substrate-binding domain-containing protein</fullName>
    </submittedName>
</protein>
<dbReference type="SUPFAM" id="SSF53850">
    <property type="entry name" value="Periplasmic binding protein-like II"/>
    <property type="match status" value="1"/>
</dbReference>
<sequence length="281" mass="30785">MLKKIMVLIMILSALFFIGCGEEEGDVVEGEELSGDEAEEVLEGSTLEAIQERGEFTFAMTGAYPPFNFIDDTGELVGFDIDIAGAIAEELGVEAVGVTLTWDGLITGLNNGRFDSIIGSMAITEDRLEQVNFSDPYYYDGAQFFGLEDATEEDLADYDNPDVGVVTGTTFHNYLTEEVDNVGDILQFESDVDNMRAVDQGRADGMITGVLVGLNAIDEYDMPLKPIGDPLYVEDIAIALRQDDDDLQEAINEALETIKADGTYSEISEKWFGTDILEDQQ</sequence>
<dbReference type="Gene3D" id="3.40.190.10">
    <property type="entry name" value="Periplasmic binding protein-like II"/>
    <property type="match status" value="2"/>
</dbReference>